<dbReference type="OrthoDB" id="2350158at2759"/>
<evidence type="ECO:0000256" key="1">
    <source>
        <dbReference type="SAM" id="MobiDB-lite"/>
    </source>
</evidence>
<organism evidence="2">
    <name type="scientific">Absidia glauca</name>
    <name type="common">Pin mould</name>
    <dbReference type="NCBI Taxonomy" id="4829"/>
    <lineage>
        <taxon>Eukaryota</taxon>
        <taxon>Fungi</taxon>
        <taxon>Fungi incertae sedis</taxon>
        <taxon>Mucoromycota</taxon>
        <taxon>Mucoromycotina</taxon>
        <taxon>Mucoromycetes</taxon>
        <taxon>Mucorales</taxon>
        <taxon>Cunninghamellaceae</taxon>
        <taxon>Absidia</taxon>
    </lineage>
</organism>
<proteinExistence type="predicted"/>
<feature type="compositionally biased region" description="Low complexity" evidence="1">
    <location>
        <begin position="56"/>
        <end position="69"/>
    </location>
</feature>
<name>A0A163K109_ABSGL</name>
<dbReference type="AlphaFoldDB" id="A0A163K109"/>
<protein>
    <submittedName>
        <fullName evidence="2">Uncharacterized protein</fullName>
    </submittedName>
</protein>
<dbReference type="EMBL" id="LT554138">
    <property type="protein sequence ID" value="SAM03443.1"/>
    <property type="molecule type" value="Genomic_DNA"/>
</dbReference>
<evidence type="ECO:0000313" key="2">
    <source>
        <dbReference type="EMBL" id="SAM03443.1"/>
    </source>
</evidence>
<accession>A0A163K109</accession>
<feature type="region of interest" description="Disordered" evidence="1">
    <location>
        <begin position="55"/>
        <end position="74"/>
    </location>
</feature>
<feature type="compositionally biased region" description="Basic and acidic residues" evidence="1">
    <location>
        <begin position="114"/>
        <end position="130"/>
    </location>
</feature>
<feature type="region of interest" description="Disordered" evidence="1">
    <location>
        <begin position="114"/>
        <end position="141"/>
    </location>
</feature>
<evidence type="ECO:0000313" key="3">
    <source>
        <dbReference type="Proteomes" id="UP000078561"/>
    </source>
</evidence>
<sequence length="189" mass="21605">MVQLPPLSYMTTTHDTDVSEKIYLPSLKSVCKDLINEEETKPIGMTRHHYRARSVPTALPSNPPASAAAKRQNEESSMDLLLNAIALDQKMTVVYKNERIKSFVREQQWLHKTHESAHFKPRSAHQDQRRRSNSAPGAPMSHYYQNIALNSTRWYLPNHGDLEPCHDSHDIARSLVQQHLKSAMSALKK</sequence>
<keyword evidence="3" id="KW-1185">Reference proteome</keyword>
<gene>
    <name evidence="2" type="primary">ABSGL_09272.1 scaffold 10881</name>
</gene>
<reference evidence="2" key="1">
    <citation type="submission" date="2016-04" db="EMBL/GenBank/DDBJ databases">
        <authorList>
            <person name="Evans L.H."/>
            <person name="Alamgir A."/>
            <person name="Owens N."/>
            <person name="Weber N.D."/>
            <person name="Virtaneva K."/>
            <person name="Barbian K."/>
            <person name="Babar A."/>
            <person name="Rosenke K."/>
        </authorList>
    </citation>
    <scope>NUCLEOTIDE SEQUENCE [LARGE SCALE GENOMIC DNA]</scope>
    <source>
        <strain evidence="2">CBS 101.48</strain>
    </source>
</reference>
<dbReference type="Proteomes" id="UP000078561">
    <property type="component" value="Unassembled WGS sequence"/>
</dbReference>
<dbReference type="InParanoid" id="A0A163K109"/>